<keyword evidence="9 13" id="KW-0472">Membrane</keyword>
<keyword evidence="7" id="KW-0677">Repeat</keyword>
<dbReference type="InterPro" id="IPR013210">
    <property type="entry name" value="LRR_N_plant-typ"/>
</dbReference>
<dbReference type="InterPro" id="IPR032675">
    <property type="entry name" value="LRR_dom_sf"/>
</dbReference>
<dbReference type="InterPro" id="IPR003591">
    <property type="entry name" value="Leu-rich_rpt_typical-subtyp"/>
</dbReference>
<evidence type="ECO:0000313" key="17">
    <source>
        <dbReference type="Proteomes" id="UP000827721"/>
    </source>
</evidence>
<evidence type="ECO:0000256" key="12">
    <source>
        <dbReference type="SAM" id="MobiDB-lite"/>
    </source>
</evidence>
<evidence type="ECO:0000256" key="8">
    <source>
        <dbReference type="ARBA" id="ARBA00022989"/>
    </source>
</evidence>
<dbReference type="Pfam" id="PF08263">
    <property type="entry name" value="LRRNT_2"/>
    <property type="match status" value="1"/>
</dbReference>
<dbReference type="InterPro" id="IPR001611">
    <property type="entry name" value="Leu-rich_rpt"/>
</dbReference>
<evidence type="ECO:0000256" key="14">
    <source>
        <dbReference type="SAM" id="SignalP"/>
    </source>
</evidence>
<dbReference type="SUPFAM" id="SSF52058">
    <property type="entry name" value="L domain-like"/>
    <property type="match status" value="1"/>
</dbReference>
<dbReference type="PANTHER" id="PTHR48061">
    <property type="entry name" value="LEUCINE-RICH REPEAT RECEPTOR PROTEIN KINASE EMS1-LIKE-RELATED"/>
    <property type="match status" value="1"/>
</dbReference>
<name>A0ABQ8IKD0_9ROSI</name>
<evidence type="ECO:0000256" key="6">
    <source>
        <dbReference type="ARBA" id="ARBA00022729"/>
    </source>
</evidence>
<gene>
    <name evidence="16" type="ORF">JRO89_XS01G0120300</name>
</gene>
<evidence type="ECO:0000256" key="5">
    <source>
        <dbReference type="ARBA" id="ARBA00022692"/>
    </source>
</evidence>
<evidence type="ECO:0000256" key="11">
    <source>
        <dbReference type="ARBA" id="ARBA00023180"/>
    </source>
</evidence>
<feature type="signal peptide" evidence="14">
    <location>
        <begin position="1"/>
        <end position="26"/>
    </location>
</feature>
<evidence type="ECO:0000256" key="1">
    <source>
        <dbReference type="ARBA" id="ARBA00004251"/>
    </source>
</evidence>
<evidence type="ECO:0000256" key="7">
    <source>
        <dbReference type="ARBA" id="ARBA00022737"/>
    </source>
</evidence>
<keyword evidence="3" id="KW-1003">Cell membrane</keyword>
<keyword evidence="6 14" id="KW-0732">Signal</keyword>
<sequence length="452" mass="49845">MGLSLISLFTFVFLSFLLIFFHLASSRQSFCHDNEHSALLQFKESLAINKSASGDPSAYPKTTHWNLEEDSSDCCSWEGVKCNEDTGYVIELDLSSSCLYGSINSTSTLFNLVHLQWLSIADNDFNGSKIPSAINNLSELSHLNLSFSVFSGQIPSEMLELSKLESLDLSRNWLQLQQRGLESLAEKLTNLKVLDLGSVNISSSIPHGLTNLSALEFLSLKSCKLEGIIPSSFGNLNNLIHLDLYENNFGGIKIEYVKISNMLVCICLSNNRFEGEIPASVSILKGLRYLNLSNNNLIGGIPSSLGSLTVLESLDLSSNNLLGEIPPQLVKLTPLAFFNVSCNHLTGPIPQGAQFDTFSNMSYEGNPGLCGRPLSRKCGDSDLPPNEDDDDDEGSESPFAFGWKEVAIGYASGMIFGVVLGHIFLTRKYELFVKIFGMPLKRIERKRGRRRN</sequence>
<evidence type="ECO:0000256" key="10">
    <source>
        <dbReference type="ARBA" id="ARBA00023170"/>
    </source>
</evidence>
<feature type="domain" description="Leucine-rich repeat-containing N-terminal plant-type" evidence="15">
    <location>
        <begin position="32"/>
        <end position="83"/>
    </location>
</feature>
<dbReference type="PANTHER" id="PTHR48061:SF12">
    <property type="entry name" value="DISEASE RESISTANCE LIKE PROTEIN"/>
    <property type="match status" value="1"/>
</dbReference>
<comment type="caution">
    <text evidence="16">The sequence shown here is derived from an EMBL/GenBank/DDBJ whole genome shotgun (WGS) entry which is preliminary data.</text>
</comment>
<keyword evidence="8 13" id="KW-1133">Transmembrane helix</keyword>
<evidence type="ECO:0000256" key="4">
    <source>
        <dbReference type="ARBA" id="ARBA00022614"/>
    </source>
</evidence>
<feature type="region of interest" description="Disordered" evidence="12">
    <location>
        <begin position="374"/>
        <end position="395"/>
    </location>
</feature>
<evidence type="ECO:0000259" key="15">
    <source>
        <dbReference type="Pfam" id="PF08263"/>
    </source>
</evidence>
<keyword evidence="4" id="KW-0433">Leucine-rich repeat</keyword>
<reference evidence="16 17" key="1">
    <citation type="submission" date="2021-02" db="EMBL/GenBank/DDBJ databases">
        <title>Plant Genome Project.</title>
        <authorList>
            <person name="Zhang R.-G."/>
        </authorList>
    </citation>
    <scope>NUCLEOTIDE SEQUENCE [LARGE SCALE GENOMIC DNA]</scope>
    <source>
        <tissue evidence="16">Leaves</tissue>
    </source>
</reference>
<feature type="compositionally biased region" description="Acidic residues" evidence="12">
    <location>
        <begin position="385"/>
        <end position="395"/>
    </location>
</feature>
<comment type="subcellular location">
    <subcellularLocation>
        <location evidence="1">Cell membrane</location>
        <topology evidence="1">Single-pass type I membrane protein</topology>
    </subcellularLocation>
</comment>
<comment type="similarity">
    <text evidence="2">Belongs to the RLP family.</text>
</comment>
<keyword evidence="11" id="KW-0325">Glycoprotein</keyword>
<evidence type="ECO:0000256" key="13">
    <source>
        <dbReference type="SAM" id="Phobius"/>
    </source>
</evidence>
<evidence type="ECO:0000256" key="2">
    <source>
        <dbReference type="ARBA" id="ARBA00009592"/>
    </source>
</evidence>
<keyword evidence="10" id="KW-0675">Receptor</keyword>
<keyword evidence="5 13" id="KW-0812">Transmembrane</keyword>
<dbReference type="EMBL" id="JAFEMO010000001">
    <property type="protein sequence ID" value="KAH7576627.1"/>
    <property type="molecule type" value="Genomic_DNA"/>
</dbReference>
<organism evidence="16 17">
    <name type="scientific">Xanthoceras sorbifolium</name>
    <dbReference type="NCBI Taxonomy" id="99658"/>
    <lineage>
        <taxon>Eukaryota</taxon>
        <taxon>Viridiplantae</taxon>
        <taxon>Streptophyta</taxon>
        <taxon>Embryophyta</taxon>
        <taxon>Tracheophyta</taxon>
        <taxon>Spermatophyta</taxon>
        <taxon>Magnoliopsida</taxon>
        <taxon>eudicotyledons</taxon>
        <taxon>Gunneridae</taxon>
        <taxon>Pentapetalae</taxon>
        <taxon>rosids</taxon>
        <taxon>malvids</taxon>
        <taxon>Sapindales</taxon>
        <taxon>Sapindaceae</taxon>
        <taxon>Xanthoceroideae</taxon>
        <taxon>Xanthoceras</taxon>
    </lineage>
</organism>
<dbReference type="Gene3D" id="3.80.10.10">
    <property type="entry name" value="Ribonuclease Inhibitor"/>
    <property type="match status" value="2"/>
</dbReference>
<evidence type="ECO:0000256" key="3">
    <source>
        <dbReference type="ARBA" id="ARBA00022475"/>
    </source>
</evidence>
<accession>A0ABQ8IKD0</accession>
<dbReference type="SMART" id="SM00369">
    <property type="entry name" value="LRR_TYP"/>
    <property type="match status" value="6"/>
</dbReference>
<dbReference type="InterPro" id="IPR046956">
    <property type="entry name" value="RLP23-like"/>
</dbReference>
<keyword evidence="17" id="KW-1185">Reference proteome</keyword>
<evidence type="ECO:0000256" key="9">
    <source>
        <dbReference type="ARBA" id="ARBA00023136"/>
    </source>
</evidence>
<feature type="chain" id="PRO_5046379493" description="Leucine-rich repeat-containing N-terminal plant-type domain-containing protein" evidence="14">
    <location>
        <begin position="27"/>
        <end position="452"/>
    </location>
</feature>
<proteinExistence type="inferred from homology"/>
<feature type="transmembrane region" description="Helical" evidence="13">
    <location>
        <begin position="407"/>
        <end position="425"/>
    </location>
</feature>
<protein>
    <recommendedName>
        <fullName evidence="15">Leucine-rich repeat-containing N-terminal plant-type domain-containing protein</fullName>
    </recommendedName>
</protein>
<dbReference type="Pfam" id="PF00560">
    <property type="entry name" value="LRR_1"/>
    <property type="match status" value="3"/>
</dbReference>
<evidence type="ECO:0000313" key="16">
    <source>
        <dbReference type="EMBL" id="KAH7576627.1"/>
    </source>
</evidence>
<dbReference type="Proteomes" id="UP000827721">
    <property type="component" value="Unassembled WGS sequence"/>
</dbReference>